<keyword evidence="3" id="KW-1185">Reference proteome</keyword>
<feature type="region of interest" description="Disordered" evidence="1">
    <location>
        <begin position="36"/>
        <end position="57"/>
    </location>
</feature>
<evidence type="ECO:0000313" key="2">
    <source>
        <dbReference type="EMBL" id="ESS59051.1"/>
    </source>
</evidence>
<evidence type="ECO:0000256" key="1">
    <source>
        <dbReference type="SAM" id="MobiDB-lite"/>
    </source>
</evidence>
<comment type="caution">
    <text evidence="2">The sequence shown here is derived from an EMBL/GenBank/DDBJ whole genome shotgun (WGS) entry which is preliminary data.</text>
</comment>
<reference evidence="2 3" key="1">
    <citation type="journal article" date="2014" name="Genome Announc.">
        <title>Draft Genome Sequence of Enterobacter cloacae Strain S611.</title>
        <authorList>
            <person name="Wang D."/>
            <person name="Han C.S."/>
            <person name="Dichosa A.E."/>
            <person name="Gleasner C.D."/>
            <person name="Johnson S.L."/>
            <person name="Daligault H.E."/>
            <person name="Davenport K.W."/>
            <person name="Li P.E."/>
            <person name="Pierson E.A."/>
            <person name="Pierson L.S.III."/>
        </authorList>
    </citation>
    <scope>NUCLEOTIDE SEQUENCE [LARGE SCALE GENOMIC DNA]</scope>
    <source>
        <strain evidence="2 3">S611</strain>
    </source>
</reference>
<dbReference type="EMBL" id="AXOM01000028">
    <property type="protein sequence ID" value="ESS59051.1"/>
    <property type="molecule type" value="Genomic_DNA"/>
</dbReference>
<name>A0ABN0QAE5_ENTCL</name>
<proteinExistence type="predicted"/>
<dbReference type="Proteomes" id="UP000017834">
    <property type="component" value="Unassembled WGS sequence"/>
</dbReference>
<protein>
    <submittedName>
        <fullName evidence="2">Uncharacterized protein</fullName>
    </submittedName>
</protein>
<gene>
    <name evidence="2" type="ORF">EDP2_3259</name>
</gene>
<sequence length="57" mass="6381">MASKGSKNWLFNAVLSKKETVEKFFEIRGCQGKLTPYNAPPLTRHNGKHTGLSGEEF</sequence>
<organism evidence="2 3">
    <name type="scientific">Enterobacter cloacae S611</name>
    <dbReference type="NCBI Taxonomy" id="1399146"/>
    <lineage>
        <taxon>Bacteria</taxon>
        <taxon>Pseudomonadati</taxon>
        <taxon>Pseudomonadota</taxon>
        <taxon>Gammaproteobacteria</taxon>
        <taxon>Enterobacterales</taxon>
        <taxon>Enterobacteriaceae</taxon>
        <taxon>Enterobacter</taxon>
        <taxon>Enterobacter cloacae complex</taxon>
    </lineage>
</organism>
<evidence type="ECO:0000313" key="3">
    <source>
        <dbReference type="Proteomes" id="UP000017834"/>
    </source>
</evidence>
<accession>A0ABN0QAE5</accession>